<dbReference type="PANTHER" id="PTHR35866">
    <property type="entry name" value="PUTATIVE-RELATED"/>
    <property type="match status" value="1"/>
</dbReference>
<keyword evidence="2" id="KW-1185">Reference proteome</keyword>
<gene>
    <name evidence="1" type="ORF">HNR65_001740</name>
</gene>
<evidence type="ECO:0000313" key="2">
    <source>
        <dbReference type="Proteomes" id="UP000525298"/>
    </source>
</evidence>
<accession>A0A7W0C925</accession>
<dbReference type="InterPro" id="IPR005358">
    <property type="entry name" value="Puta_zinc/iron-chelating_dom"/>
</dbReference>
<dbReference type="RefSeq" id="WP_181551075.1">
    <property type="nucleotide sequence ID" value="NZ_JACDUS010000004.1"/>
</dbReference>
<dbReference type="PANTHER" id="PTHR35866:SF1">
    <property type="entry name" value="YKGJ FAMILY CYSTEINE CLUSTER PROTEIN"/>
    <property type="match status" value="1"/>
</dbReference>
<dbReference type="EMBL" id="JACDUS010000004">
    <property type="protein sequence ID" value="MBA2881413.1"/>
    <property type="molecule type" value="Genomic_DNA"/>
</dbReference>
<sequence>MNTSQTQCMRCGTCCEKGGPALHGADLELVLQKQIAPENLFTLRRGELVHDNVNGGLMITDQEIIKVKSVNGAPACMYYDPEQKACTIYDFRPLECRAMNCRDTQPAEAVYDVDRLDRAAVFGQVDWIMELIQSHEEKCGYAYLDELCRKRQTGDNKKAGQAILEAVRYDLEMRNVVEEKTAMSAQMMDLIFGRCLETTIPAQFGIKLR</sequence>
<name>A0A7W0C925_9BACT</name>
<dbReference type="Proteomes" id="UP000525298">
    <property type="component" value="Unassembled WGS sequence"/>
</dbReference>
<dbReference type="AlphaFoldDB" id="A0A7W0C925"/>
<protein>
    <submittedName>
        <fullName evidence="1">Fe-S-cluster containining protein</fullName>
    </submittedName>
</protein>
<organism evidence="1 2">
    <name type="scientific">Desulfosalsimonas propionicica</name>
    <dbReference type="NCBI Taxonomy" id="332175"/>
    <lineage>
        <taxon>Bacteria</taxon>
        <taxon>Pseudomonadati</taxon>
        <taxon>Thermodesulfobacteriota</taxon>
        <taxon>Desulfobacteria</taxon>
        <taxon>Desulfobacterales</taxon>
        <taxon>Desulfosalsimonadaceae</taxon>
        <taxon>Desulfosalsimonas</taxon>
    </lineage>
</organism>
<proteinExistence type="predicted"/>
<reference evidence="1 2" key="1">
    <citation type="submission" date="2020-07" db="EMBL/GenBank/DDBJ databases">
        <title>Genomic Encyclopedia of Type Strains, Phase IV (KMG-IV): sequencing the most valuable type-strain genomes for metagenomic binning, comparative biology and taxonomic classification.</title>
        <authorList>
            <person name="Goeker M."/>
        </authorList>
    </citation>
    <scope>NUCLEOTIDE SEQUENCE [LARGE SCALE GENOMIC DNA]</scope>
    <source>
        <strain evidence="1 2">DSM 17721</strain>
    </source>
</reference>
<evidence type="ECO:0000313" key="1">
    <source>
        <dbReference type="EMBL" id="MBA2881413.1"/>
    </source>
</evidence>
<dbReference type="Pfam" id="PF03692">
    <property type="entry name" value="CxxCxxCC"/>
    <property type="match status" value="1"/>
</dbReference>
<comment type="caution">
    <text evidence="1">The sequence shown here is derived from an EMBL/GenBank/DDBJ whole genome shotgun (WGS) entry which is preliminary data.</text>
</comment>